<evidence type="ECO:0000313" key="2">
    <source>
        <dbReference type="EnsemblPlants" id="Pp3c27_8403V3.1"/>
    </source>
</evidence>
<name>A0A2K1IB69_PHYPA</name>
<accession>A0A2K1IB69</accession>
<dbReference type="EnsemblPlants" id="Pp3c27_8403V3.1">
    <property type="protein sequence ID" value="Pp3c27_8403V3.1"/>
    <property type="gene ID" value="Pp3c27_8403"/>
</dbReference>
<reference evidence="1 3" key="1">
    <citation type="journal article" date="2008" name="Science">
        <title>The Physcomitrella genome reveals evolutionary insights into the conquest of land by plants.</title>
        <authorList>
            <person name="Rensing S."/>
            <person name="Lang D."/>
            <person name="Zimmer A."/>
            <person name="Terry A."/>
            <person name="Salamov A."/>
            <person name="Shapiro H."/>
            <person name="Nishiyama T."/>
            <person name="Perroud P.-F."/>
            <person name="Lindquist E."/>
            <person name="Kamisugi Y."/>
            <person name="Tanahashi T."/>
            <person name="Sakakibara K."/>
            <person name="Fujita T."/>
            <person name="Oishi K."/>
            <person name="Shin-I T."/>
            <person name="Kuroki Y."/>
            <person name="Toyoda A."/>
            <person name="Suzuki Y."/>
            <person name="Hashimoto A."/>
            <person name="Yamaguchi K."/>
            <person name="Sugano A."/>
            <person name="Kohara Y."/>
            <person name="Fujiyama A."/>
            <person name="Anterola A."/>
            <person name="Aoki S."/>
            <person name="Ashton N."/>
            <person name="Barbazuk W.B."/>
            <person name="Barker E."/>
            <person name="Bennetzen J."/>
            <person name="Bezanilla M."/>
            <person name="Blankenship R."/>
            <person name="Cho S.H."/>
            <person name="Dutcher S."/>
            <person name="Estelle M."/>
            <person name="Fawcett J.A."/>
            <person name="Gundlach H."/>
            <person name="Hanada K."/>
            <person name="Heyl A."/>
            <person name="Hicks K.A."/>
            <person name="Hugh J."/>
            <person name="Lohr M."/>
            <person name="Mayer K."/>
            <person name="Melkozernov A."/>
            <person name="Murata T."/>
            <person name="Nelson D."/>
            <person name="Pils B."/>
            <person name="Prigge M."/>
            <person name="Reiss B."/>
            <person name="Renner T."/>
            <person name="Rombauts S."/>
            <person name="Rushton P."/>
            <person name="Sanderfoot A."/>
            <person name="Schween G."/>
            <person name="Shiu S.-H."/>
            <person name="Stueber K."/>
            <person name="Theodoulou F.L."/>
            <person name="Tu H."/>
            <person name="Van de Peer Y."/>
            <person name="Verrier P.J."/>
            <person name="Waters E."/>
            <person name="Wood A."/>
            <person name="Yang L."/>
            <person name="Cove D."/>
            <person name="Cuming A."/>
            <person name="Hasebe M."/>
            <person name="Lucas S."/>
            <person name="Mishler D.B."/>
            <person name="Reski R."/>
            <person name="Grigoriev I."/>
            <person name="Quatrano R.S."/>
            <person name="Boore J.L."/>
        </authorList>
    </citation>
    <scope>NUCLEOTIDE SEQUENCE [LARGE SCALE GENOMIC DNA]</scope>
    <source>
        <strain evidence="2 3">cv. Gransden 2004</strain>
    </source>
</reference>
<organism evidence="1">
    <name type="scientific">Physcomitrium patens</name>
    <name type="common">Spreading-leaved earth moss</name>
    <name type="synonym">Physcomitrella patens</name>
    <dbReference type="NCBI Taxonomy" id="3218"/>
    <lineage>
        <taxon>Eukaryota</taxon>
        <taxon>Viridiplantae</taxon>
        <taxon>Streptophyta</taxon>
        <taxon>Embryophyta</taxon>
        <taxon>Bryophyta</taxon>
        <taxon>Bryophytina</taxon>
        <taxon>Bryopsida</taxon>
        <taxon>Funariidae</taxon>
        <taxon>Funariales</taxon>
        <taxon>Funariaceae</taxon>
        <taxon>Physcomitrium</taxon>
    </lineage>
</organism>
<dbReference type="Gramene" id="Pp3c27_8403V3.1">
    <property type="protein sequence ID" value="Pp3c27_8403V3.1"/>
    <property type="gene ID" value="Pp3c27_8403"/>
</dbReference>
<protein>
    <submittedName>
        <fullName evidence="1 2">Uncharacterized protein</fullName>
    </submittedName>
</protein>
<reference evidence="2" key="3">
    <citation type="submission" date="2020-12" db="UniProtKB">
        <authorList>
            <consortium name="EnsemblPlants"/>
        </authorList>
    </citation>
    <scope>IDENTIFICATION</scope>
</reference>
<dbReference type="EMBL" id="ABEU02000027">
    <property type="protein sequence ID" value="PNR26514.1"/>
    <property type="molecule type" value="Genomic_DNA"/>
</dbReference>
<dbReference type="AlphaFoldDB" id="A0A2K1IB69"/>
<reference evidence="1 3" key="2">
    <citation type="journal article" date="2018" name="Plant J.">
        <title>The Physcomitrella patens chromosome-scale assembly reveals moss genome structure and evolution.</title>
        <authorList>
            <person name="Lang D."/>
            <person name="Ullrich K.K."/>
            <person name="Murat F."/>
            <person name="Fuchs J."/>
            <person name="Jenkins J."/>
            <person name="Haas F.B."/>
            <person name="Piednoel M."/>
            <person name="Gundlach H."/>
            <person name="Van Bel M."/>
            <person name="Meyberg R."/>
            <person name="Vives C."/>
            <person name="Morata J."/>
            <person name="Symeonidi A."/>
            <person name="Hiss M."/>
            <person name="Muchero W."/>
            <person name="Kamisugi Y."/>
            <person name="Saleh O."/>
            <person name="Blanc G."/>
            <person name="Decker E.L."/>
            <person name="van Gessel N."/>
            <person name="Grimwood J."/>
            <person name="Hayes R.D."/>
            <person name="Graham S.W."/>
            <person name="Gunter L.E."/>
            <person name="McDaniel S.F."/>
            <person name="Hoernstein S.N.W."/>
            <person name="Larsson A."/>
            <person name="Li F.W."/>
            <person name="Perroud P.F."/>
            <person name="Phillips J."/>
            <person name="Ranjan P."/>
            <person name="Rokshar D.S."/>
            <person name="Rothfels C.J."/>
            <person name="Schneider L."/>
            <person name="Shu S."/>
            <person name="Stevenson D.W."/>
            <person name="Thummler F."/>
            <person name="Tillich M."/>
            <person name="Villarreal Aguilar J.C."/>
            <person name="Widiez T."/>
            <person name="Wong G.K."/>
            <person name="Wymore A."/>
            <person name="Zhang Y."/>
            <person name="Zimmer A.D."/>
            <person name="Quatrano R.S."/>
            <person name="Mayer K.F.X."/>
            <person name="Goodstein D."/>
            <person name="Casacuberta J.M."/>
            <person name="Vandepoele K."/>
            <person name="Reski R."/>
            <person name="Cuming A.C."/>
            <person name="Tuskan G.A."/>
            <person name="Maumus F."/>
            <person name="Salse J."/>
            <person name="Schmutz J."/>
            <person name="Rensing S.A."/>
        </authorList>
    </citation>
    <scope>NUCLEOTIDE SEQUENCE [LARGE SCALE GENOMIC DNA]</scope>
    <source>
        <strain evidence="2 3">cv. Gransden 2004</strain>
    </source>
</reference>
<evidence type="ECO:0000313" key="1">
    <source>
        <dbReference type="EMBL" id="PNR26514.1"/>
    </source>
</evidence>
<proteinExistence type="predicted"/>
<keyword evidence="3" id="KW-1185">Reference proteome</keyword>
<gene>
    <name evidence="1" type="ORF">PHYPA_031089</name>
</gene>
<dbReference type="InParanoid" id="A0A2K1IB69"/>
<sequence length="65" mass="7281">MDRSLISLSGHNFRQPSPTFNNPFSLSFLKGEPLSTTPQQLLLTSFSMEGTPFIQGKLIFCNLTF</sequence>
<dbReference type="Proteomes" id="UP000006727">
    <property type="component" value="Chromosome 27"/>
</dbReference>
<evidence type="ECO:0000313" key="3">
    <source>
        <dbReference type="Proteomes" id="UP000006727"/>
    </source>
</evidence>